<dbReference type="InterPro" id="IPR019007">
    <property type="entry name" value="Wbp11/ELF5/Saf1_N"/>
</dbReference>
<evidence type="ECO:0000313" key="4">
    <source>
        <dbReference type="EMBL" id="WPK27039.1"/>
    </source>
</evidence>
<dbReference type="RefSeq" id="XP_062879417.1">
    <property type="nucleotide sequence ID" value="XM_063023347.1"/>
</dbReference>
<keyword evidence="5" id="KW-1185">Reference proteome</keyword>
<dbReference type="AlphaFoldDB" id="A0AAX4HF33"/>
<feature type="domain" description="Wbp11/ELF5/Saf1 N-terminal" evidence="3">
    <location>
        <begin position="10"/>
        <end position="77"/>
    </location>
</feature>
<dbReference type="EMBL" id="CP138898">
    <property type="protein sequence ID" value="WPK27039.1"/>
    <property type="molecule type" value="Genomic_DNA"/>
</dbReference>
<reference evidence="4 5" key="1">
    <citation type="submission" date="2023-10" db="EMBL/GenBank/DDBJ databases">
        <title>Draft Genome Sequence of Candida saopaulonensis from a very Premature Infant with Sepsis.</title>
        <authorList>
            <person name="Ning Y."/>
            <person name="Dai R."/>
            <person name="Xiao M."/>
            <person name="Xu Y."/>
            <person name="Yan Q."/>
            <person name="Zhang L."/>
        </authorList>
    </citation>
    <scope>NUCLEOTIDE SEQUENCE [LARGE SCALE GENOMIC DNA]</scope>
    <source>
        <strain evidence="4 5">19XY460</strain>
    </source>
</reference>
<accession>A0AAX4HF33</accession>
<organism evidence="4 5">
    <name type="scientific">Australozyma saopauloensis</name>
    <dbReference type="NCBI Taxonomy" id="291208"/>
    <lineage>
        <taxon>Eukaryota</taxon>
        <taxon>Fungi</taxon>
        <taxon>Dikarya</taxon>
        <taxon>Ascomycota</taxon>
        <taxon>Saccharomycotina</taxon>
        <taxon>Pichiomycetes</taxon>
        <taxon>Metschnikowiaceae</taxon>
        <taxon>Australozyma</taxon>
    </lineage>
</organism>
<feature type="region of interest" description="Disordered" evidence="2">
    <location>
        <begin position="186"/>
        <end position="227"/>
    </location>
</feature>
<evidence type="ECO:0000256" key="2">
    <source>
        <dbReference type="SAM" id="MobiDB-lite"/>
    </source>
</evidence>
<sequence length="227" mass="26338">MIRGNYSLAKEVRKNEQKHKQKLQQKQKNAHLNKTLQDVNPVQLYYQIERLENSTDLDHHQKKRLEKLRSDWAFIRKNKLHKEKIDELLKRIEKDKLAKEKEENRLKGKESIYFNPELNPLGMVPTMSDAVNGLSSRLPNASKPLKHRTVYQPDPIIAQLNIQPPNGSPPQFYKQVQNTVLTSFTSTIQGLPPPSSNKRKHSTINSDDKNHDESDGPNNFDSTDDER</sequence>
<dbReference type="Pfam" id="PF09429">
    <property type="entry name" value="Wbp11"/>
    <property type="match status" value="1"/>
</dbReference>
<proteinExistence type="predicted"/>
<keyword evidence="1" id="KW-0175">Coiled coil</keyword>
<evidence type="ECO:0000259" key="3">
    <source>
        <dbReference type="Pfam" id="PF09429"/>
    </source>
</evidence>
<evidence type="ECO:0000313" key="5">
    <source>
        <dbReference type="Proteomes" id="UP001338582"/>
    </source>
</evidence>
<protein>
    <recommendedName>
        <fullName evidence="3">Wbp11/ELF5/Saf1 N-terminal domain-containing protein</fullName>
    </recommendedName>
</protein>
<dbReference type="KEGG" id="asau:88175470"/>
<name>A0AAX4HF33_9ASCO</name>
<gene>
    <name evidence="4" type="ORF">PUMCH_004410</name>
</gene>
<evidence type="ECO:0000256" key="1">
    <source>
        <dbReference type="SAM" id="Coils"/>
    </source>
</evidence>
<dbReference type="Pfam" id="PF12622">
    <property type="entry name" value="NpwBP"/>
    <property type="match status" value="1"/>
</dbReference>
<feature type="coiled-coil region" evidence="1">
    <location>
        <begin position="82"/>
        <end position="109"/>
    </location>
</feature>
<dbReference type="GO" id="GO:0006396">
    <property type="term" value="P:RNA processing"/>
    <property type="evidence" value="ECO:0007669"/>
    <property type="project" value="InterPro"/>
</dbReference>
<dbReference type="Proteomes" id="UP001338582">
    <property type="component" value="Chromosome 5"/>
</dbReference>
<dbReference type="GeneID" id="88175470"/>